<dbReference type="GO" id="GO:0015087">
    <property type="term" value="F:cobalt ion transmembrane transporter activity"/>
    <property type="evidence" value="ECO:0007669"/>
    <property type="project" value="UniProtKB-ARBA"/>
</dbReference>
<dbReference type="InterPro" id="IPR015856">
    <property type="entry name" value="ABC_transpr_CbiO/EcfA_su"/>
</dbReference>
<keyword evidence="5" id="KW-0547">Nucleotide-binding</keyword>
<proteinExistence type="inferred from homology"/>
<dbReference type="InterPro" id="IPR027417">
    <property type="entry name" value="P-loop_NTPase"/>
</dbReference>
<dbReference type="GO" id="GO:0042626">
    <property type="term" value="F:ATPase-coupled transmembrane transporter activity"/>
    <property type="evidence" value="ECO:0007669"/>
    <property type="project" value="TreeGrafter"/>
</dbReference>
<dbReference type="Proteomes" id="UP000321157">
    <property type="component" value="Unassembled WGS sequence"/>
</dbReference>
<dbReference type="CDD" id="cd03225">
    <property type="entry name" value="ABC_cobalt_CbiO_domain1"/>
    <property type="match status" value="1"/>
</dbReference>
<dbReference type="AlphaFoldDB" id="A0A511V610"/>
<keyword evidence="7" id="KW-1278">Translocase</keyword>
<dbReference type="PANTHER" id="PTHR43553:SF24">
    <property type="entry name" value="ENERGY-COUPLING FACTOR TRANSPORTER ATP-BINDING PROTEIN ECFA1"/>
    <property type="match status" value="1"/>
</dbReference>
<evidence type="ECO:0000256" key="7">
    <source>
        <dbReference type="ARBA" id="ARBA00022967"/>
    </source>
</evidence>
<keyword evidence="3" id="KW-0813">Transport</keyword>
<dbReference type="InterPro" id="IPR050095">
    <property type="entry name" value="ECF_ABC_transporter_ATP-bd"/>
</dbReference>
<evidence type="ECO:0000313" key="11">
    <source>
        <dbReference type="Proteomes" id="UP000321157"/>
    </source>
</evidence>
<dbReference type="SUPFAM" id="SSF52540">
    <property type="entry name" value="P-loop containing nucleoside triphosphate hydrolases"/>
    <property type="match status" value="1"/>
</dbReference>
<evidence type="ECO:0000259" key="9">
    <source>
        <dbReference type="PROSITE" id="PS50893"/>
    </source>
</evidence>
<evidence type="ECO:0000256" key="3">
    <source>
        <dbReference type="ARBA" id="ARBA00022448"/>
    </source>
</evidence>
<dbReference type="PROSITE" id="PS00211">
    <property type="entry name" value="ABC_TRANSPORTER_1"/>
    <property type="match status" value="1"/>
</dbReference>
<evidence type="ECO:0000256" key="5">
    <source>
        <dbReference type="ARBA" id="ARBA00022741"/>
    </source>
</evidence>
<evidence type="ECO:0000256" key="8">
    <source>
        <dbReference type="ARBA" id="ARBA00023136"/>
    </source>
</evidence>
<dbReference type="Gene3D" id="3.40.50.300">
    <property type="entry name" value="P-loop containing nucleotide triphosphate hydrolases"/>
    <property type="match status" value="1"/>
</dbReference>
<dbReference type="InterPro" id="IPR003439">
    <property type="entry name" value="ABC_transporter-like_ATP-bd"/>
</dbReference>
<dbReference type="GO" id="GO:0043190">
    <property type="term" value="C:ATP-binding cassette (ABC) transporter complex"/>
    <property type="evidence" value="ECO:0007669"/>
    <property type="project" value="TreeGrafter"/>
</dbReference>
<sequence>MKELIEFNNVSYQYQGNRYALKDISFDIKENRKTAIVGANGAGKSTMVLHMNGLFLPSSGEVFFRGQSVGKKNRETMVDRVGLVFQDPDDQIISMNVRDDIAFGPTQRGLPMDEIEKRTEQAMNLLGISHLADRNPNELSYGQKKLVAIAGVIAMDTDVIILDEPMAFLDPKGKQEIQRIMDMLTQKGKTVIITTHDMQLVAEWADDVIVMKEGSCLGKMSPKQLFSNLSLLEDAKLNLPPIAQLISAVWDGQPLQMPIRIEEAKAWLKEKLS</sequence>
<feature type="domain" description="ABC transporter" evidence="9">
    <location>
        <begin position="5"/>
        <end position="238"/>
    </location>
</feature>
<dbReference type="SMART" id="SM00382">
    <property type="entry name" value="AAA"/>
    <property type="match status" value="1"/>
</dbReference>
<dbReference type="PANTHER" id="PTHR43553">
    <property type="entry name" value="HEAVY METAL TRANSPORTER"/>
    <property type="match status" value="1"/>
</dbReference>
<evidence type="ECO:0000256" key="4">
    <source>
        <dbReference type="ARBA" id="ARBA00022475"/>
    </source>
</evidence>
<comment type="subcellular location">
    <subcellularLocation>
        <location evidence="1">Cell membrane</location>
        <topology evidence="1">Peripheral membrane protein</topology>
    </subcellularLocation>
</comment>
<evidence type="ECO:0000256" key="6">
    <source>
        <dbReference type="ARBA" id="ARBA00022840"/>
    </source>
</evidence>
<comment type="similarity">
    <text evidence="2">Belongs to the ABC transporter superfamily.</text>
</comment>
<dbReference type="PROSITE" id="PS50893">
    <property type="entry name" value="ABC_TRANSPORTER_2"/>
    <property type="match status" value="1"/>
</dbReference>
<evidence type="ECO:0000256" key="2">
    <source>
        <dbReference type="ARBA" id="ARBA00005417"/>
    </source>
</evidence>
<keyword evidence="11" id="KW-1185">Reference proteome</keyword>
<organism evidence="10 11">
    <name type="scientific">Aneurinibacillus danicus</name>
    <dbReference type="NCBI Taxonomy" id="267746"/>
    <lineage>
        <taxon>Bacteria</taxon>
        <taxon>Bacillati</taxon>
        <taxon>Bacillota</taxon>
        <taxon>Bacilli</taxon>
        <taxon>Bacillales</taxon>
        <taxon>Paenibacillaceae</taxon>
        <taxon>Aneurinibacillus group</taxon>
        <taxon>Aneurinibacillus</taxon>
    </lineage>
</organism>
<dbReference type="InterPro" id="IPR003593">
    <property type="entry name" value="AAA+_ATPase"/>
</dbReference>
<evidence type="ECO:0000256" key="1">
    <source>
        <dbReference type="ARBA" id="ARBA00004202"/>
    </source>
</evidence>
<accession>A0A511V610</accession>
<dbReference type="OrthoDB" id="501320at2"/>
<dbReference type="InterPro" id="IPR017871">
    <property type="entry name" value="ABC_transporter-like_CS"/>
</dbReference>
<dbReference type="GO" id="GO:0005524">
    <property type="term" value="F:ATP binding"/>
    <property type="evidence" value="ECO:0007669"/>
    <property type="project" value="UniProtKB-KW"/>
</dbReference>
<protein>
    <submittedName>
        <fullName evidence="10">Cobalt ABC transporter ATP-binding protein</fullName>
    </submittedName>
</protein>
<evidence type="ECO:0000313" key="10">
    <source>
        <dbReference type="EMBL" id="GEN34370.1"/>
    </source>
</evidence>
<keyword evidence="6 10" id="KW-0067">ATP-binding</keyword>
<keyword evidence="8" id="KW-0472">Membrane</keyword>
<name>A0A511V610_9BACL</name>
<dbReference type="GO" id="GO:0016887">
    <property type="term" value="F:ATP hydrolysis activity"/>
    <property type="evidence" value="ECO:0007669"/>
    <property type="project" value="InterPro"/>
</dbReference>
<keyword evidence="4" id="KW-1003">Cell membrane</keyword>
<dbReference type="Pfam" id="PF00005">
    <property type="entry name" value="ABC_tran"/>
    <property type="match status" value="1"/>
</dbReference>
<reference evidence="10 11" key="1">
    <citation type="submission" date="2019-07" db="EMBL/GenBank/DDBJ databases">
        <title>Whole genome shotgun sequence of Aneurinibacillus danicus NBRC 102444.</title>
        <authorList>
            <person name="Hosoyama A."/>
            <person name="Uohara A."/>
            <person name="Ohji S."/>
            <person name="Ichikawa N."/>
        </authorList>
    </citation>
    <scope>NUCLEOTIDE SEQUENCE [LARGE SCALE GENOMIC DNA]</scope>
    <source>
        <strain evidence="10 11">NBRC 102444</strain>
    </source>
</reference>
<comment type="caution">
    <text evidence="10">The sequence shown here is derived from an EMBL/GenBank/DDBJ whole genome shotgun (WGS) entry which is preliminary data.</text>
</comment>
<dbReference type="EMBL" id="BJXX01000077">
    <property type="protein sequence ID" value="GEN34370.1"/>
    <property type="molecule type" value="Genomic_DNA"/>
</dbReference>
<gene>
    <name evidence="10" type="ORF">ADA01nite_18300</name>
</gene>
<dbReference type="FunFam" id="3.40.50.300:FF:000224">
    <property type="entry name" value="Energy-coupling factor transporter ATP-binding protein EcfA"/>
    <property type="match status" value="1"/>
</dbReference>
<dbReference type="RefSeq" id="WP_146809644.1">
    <property type="nucleotide sequence ID" value="NZ_BJXX01000077.1"/>
</dbReference>